<keyword evidence="5" id="KW-1185">Reference proteome</keyword>
<feature type="transmembrane region" description="Helical" evidence="1">
    <location>
        <begin position="38"/>
        <end position="56"/>
    </location>
</feature>
<organism evidence="3 4">
    <name type="scientific">Chryseobacterium piscicola</name>
    <dbReference type="NCBI Taxonomy" id="551459"/>
    <lineage>
        <taxon>Bacteria</taxon>
        <taxon>Pseudomonadati</taxon>
        <taxon>Bacteroidota</taxon>
        <taxon>Flavobacteriia</taxon>
        <taxon>Flavobacteriales</taxon>
        <taxon>Weeksellaceae</taxon>
        <taxon>Chryseobacterium group</taxon>
        <taxon>Chryseobacterium</taxon>
    </lineage>
</organism>
<dbReference type="Proteomes" id="UP000186246">
    <property type="component" value="Unassembled WGS sequence"/>
</dbReference>
<evidence type="ECO:0000313" key="2">
    <source>
        <dbReference type="EMBL" id="PQA95359.1"/>
    </source>
</evidence>
<sequence>MRPHLIIFGILIAGFIAYNLSFNFFTLHDDKTKTLVNIIYASLLFGYISFIAITILRKLKK</sequence>
<keyword evidence="1" id="KW-0812">Transmembrane</keyword>
<gene>
    <name evidence="2" type="ORF">B0A70_06005</name>
    <name evidence="3" type="ORF">SAMN05421796_11275</name>
</gene>
<protein>
    <submittedName>
        <fullName evidence="3">Uncharacterized protein</fullName>
    </submittedName>
</protein>
<evidence type="ECO:0000256" key="1">
    <source>
        <dbReference type="SAM" id="Phobius"/>
    </source>
</evidence>
<reference evidence="3" key="2">
    <citation type="submission" date="2017-01" db="EMBL/GenBank/DDBJ databases">
        <authorList>
            <person name="Mah S.A."/>
            <person name="Swanson W.J."/>
            <person name="Moy G.W."/>
            <person name="Vacquier V.D."/>
        </authorList>
    </citation>
    <scope>NUCLEOTIDE SEQUENCE [LARGE SCALE GENOMIC DNA]</scope>
    <source>
        <strain evidence="3">DSM 21068</strain>
    </source>
</reference>
<accession>A0A1N7PBN0</accession>
<reference evidence="2 5" key="1">
    <citation type="submission" date="2016-11" db="EMBL/GenBank/DDBJ databases">
        <title>Whole genomes of Flavobacteriaceae.</title>
        <authorList>
            <person name="Stine C."/>
            <person name="Li C."/>
            <person name="Tadesse D."/>
        </authorList>
    </citation>
    <scope>NUCLEOTIDE SEQUENCE [LARGE SCALE GENOMIC DNA]</scope>
    <source>
        <strain evidence="2 5">DSM 21068</strain>
    </source>
</reference>
<keyword evidence="1" id="KW-1133">Transmembrane helix</keyword>
<reference evidence="4" key="3">
    <citation type="submission" date="2017-01" db="EMBL/GenBank/DDBJ databases">
        <authorList>
            <person name="Varghese N."/>
            <person name="Submissions S."/>
        </authorList>
    </citation>
    <scope>NUCLEOTIDE SEQUENCE [LARGE SCALE GENOMIC DNA]</scope>
    <source>
        <strain evidence="4">DSM 21068</strain>
    </source>
</reference>
<dbReference type="AlphaFoldDB" id="A0A1N7PBN0"/>
<name>A0A1N7PBN0_9FLAO</name>
<dbReference type="Proteomes" id="UP000238314">
    <property type="component" value="Unassembled WGS sequence"/>
</dbReference>
<proteinExistence type="predicted"/>
<feature type="transmembrane region" description="Helical" evidence="1">
    <location>
        <begin position="5"/>
        <end position="26"/>
    </location>
</feature>
<evidence type="ECO:0000313" key="4">
    <source>
        <dbReference type="Proteomes" id="UP000186246"/>
    </source>
</evidence>
<dbReference type="EMBL" id="FTOJ01000012">
    <property type="protein sequence ID" value="SIT07994.1"/>
    <property type="molecule type" value="Genomic_DNA"/>
</dbReference>
<dbReference type="EMBL" id="MUGO01000007">
    <property type="protein sequence ID" value="PQA95359.1"/>
    <property type="molecule type" value="Genomic_DNA"/>
</dbReference>
<evidence type="ECO:0000313" key="3">
    <source>
        <dbReference type="EMBL" id="SIT07994.1"/>
    </source>
</evidence>
<dbReference type="STRING" id="551459.SAMN05421796_11275"/>
<evidence type="ECO:0000313" key="5">
    <source>
        <dbReference type="Proteomes" id="UP000238314"/>
    </source>
</evidence>
<keyword evidence="1" id="KW-0472">Membrane</keyword>